<keyword evidence="3" id="KW-1185">Reference proteome</keyword>
<protein>
    <recommendedName>
        <fullName evidence="4">Secreted protein</fullName>
    </recommendedName>
</protein>
<evidence type="ECO:0000313" key="3">
    <source>
        <dbReference type="Proteomes" id="UP001341840"/>
    </source>
</evidence>
<gene>
    <name evidence="2" type="ORF">PIB30_005634</name>
</gene>
<comment type="caution">
    <text evidence="2">The sequence shown here is derived from an EMBL/GenBank/DDBJ whole genome shotgun (WGS) entry which is preliminary data.</text>
</comment>
<accession>A0ABU6T3R8</accession>
<keyword evidence="1" id="KW-0812">Transmembrane</keyword>
<organism evidence="2 3">
    <name type="scientific">Stylosanthes scabra</name>
    <dbReference type="NCBI Taxonomy" id="79078"/>
    <lineage>
        <taxon>Eukaryota</taxon>
        <taxon>Viridiplantae</taxon>
        <taxon>Streptophyta</taxon>
        <taxon>Embryophyta</taxon>
        <taxon>Tracheophyta</taxon>
        <taxon>Spermatophyta</taxon>
        <taxon>Magnoliopsida</taxon>
        <taxon>eudicotyledons</taxon>
        <taxon>Gunneridae</taxon>
        <taxon>Pentapetalae</taxon>
        <taxon>rosids</taxon>
        <taxon>fabids</taxon>
        <taxon>Fabales</taxon>
        <taxon>Fabaceae</taxon>
        <taxon>Papilionoideae</taxon>
        <taxon>50 kb inversion clade</taxon>
        <taxon>dalbergioids sensu lato</taxon>
        <taxon>Dalbergieae</taxon>
        <taxon>Pterocarpus clade</taxon>
        <taxon>Stylosanthes</taxon>
    </lineage>
</organism>
<name>A0ABU6T3R8_9FABA</name>
<dbReference type="EMBL" id="JASCZI010090632">
    <property type="protein sequence ID" value="MED6143362.1"/>
    <property type="molecule type" value="Genomic_DNA"/>
</dbReference>
<evidence type="ECO:0008006" key="4">
    <source>
        <dbReference type="Google" id="ProtNLM"/>
    </source>
</evidence>
<keyword evidence="1" id="KW-0472">Membrane</keyword>
<keyword evidence="1" id="KW-1133">Transmembrane helix</keyword>
<evidence type="ECO:0000256" key="1">
    <source>
        <dbReference type="SAM" id="Phobius"/>
    </source>
</evidence>
<feature type="transmembrane region" description="Helical" evidence="1">
    <location>
        <begin position="6"/>
        <end position="25"/>
    </location>
</feature>
<evidence type="ECO:0000313" key="2">
    <source>
        <dbReference type="EMBL" id="MED6143362.1"/>
    </source>
</evidence>
<proteinExistence type="predicted"/>
<dbReference type="Proteomes" id="UP001341840">
    <property type="component" value="Unassembled WGS sequence"/>
</dbReference>
<reference evidence="2 3" key="1">
    <citation type="journal article" date="2023" name="Plants (Basel)">
        <title>Bridging the Gap: Combining Genomics and Transcriptomics Approaches to Understand Stylosanthes scabra, an Orphan Legume from the Brazilian Caatinga.</title>
        <authorList>
            <person name="Ferreira-Neto J.R.C."/>
            <person name="da Silva M.D."/>
            <person name="Binneck E."/>
            <person name="de Melo N.F."/>
            <person name="da Silva R.H."/>
            <person name="de Melo A.L.T.M."/>
            <person name="Pandolfi V."/>
            <person name="Bustamante F.O."/>
            <person name="Brasileiro-Vidal A.C."/>
            <person name="Benko-Iseppon A.M."/>
        </authorList>
    </citation>
    <scope>NUCLEOTIDE SEQUENCE [LARGE SCALE GENOMIC DNA]</scope>
    <source>
        <tissue evidence="2">Leaves</tissue>
    </source>
</reference>
<sequence>MVSELSPLTTLWFVTAFTFVFVLLLQVQLAPPRPLSPATAGRTLTHRLKFLCQPFGKSSLVSFSSSCRNESKEPRLVIIRHRTRPHAPPEVPCPICCFSAQKLQQLLDRFQLSAS</sequence>